<dbReference type="AlphaFoldDB" id="A0A518HLD6"/>
<evidence type="ECO:0000256" key="3">
    <source>
        <dbReference type="ARBA" id="ARBA00022692"/>
    </source>
</evidence>
<name>A0A518HLD6_9BACT</name>
<dbReference type="PROSITE" id="PS50156">
    <property type="entry name" value="SSD"/>
    <property type="match status" value="1"/>
</dbReference>
<dbReference type="KEGG" id="snep:Enr13x_14610"/>
<dbReference type="InterPro" id="IPR004869">
    <property type="entry name" value="MMPL_dom"/>
</dbReference>
<feature type="transmembrane region" description="Helical" evidence="7">
    <location>
        <begin position="345"/>
        <end position="367"/>
    </location>
</feature>
<feature type="transmembrane region" description="Helical" evidence="7">
    <location>
        <begin position="241"/>
        <end position="262"/>
    </location>
</feature>
<protein>
    <submittedName>
        <fullName evidence="9">MMPL family protein</fullName>
    </submittedName>
</protein>
<evidence type="ECO:0000256" key="2">
    <source>
        <dbReference type="ARBA" id="ARBA00022475"/>
    </source>
</evidence>
<evidence type="ECO:0000256" key="5">
    <source>
        <dbReference type="ARBA" id="ARBA00023136"/>
    </source>
</evidence>
<dbReference type="InterPro" id="IPR050545">
    <property type="entry name" value="Mycobact_MmpL"/>
</dbReference>
<comment type="subcellular location">
    <subcellularLocation>
        <location evidence="1">Cell membrane</location>
        <topology evidence="1">Multi-pass membrane protein</topology>
    </subcellularLocation>
</comment>
<dbReference type="EMBL" id="CP037423">
    <property type="protein sequence ID" value="QDV41618.1"/>
    <property type="molecule type" value="Genomic_DNA"/>
</dbReference>
<dbReference type="InterPro" id="IPR000731">
    <property type="entry name" value="SSD"/>
</dbReference>
<reference evidence="9 10" key="1">
    <citation type="submission" date="2019-03" db="EMBL/GenBank/DDBJ databases">
        <title>Deep-cultivation of Planctomycetes and their phenomic and genomic characterization uncovers novel biology.</title>
        <authorList>
            <person name="Wiegand S."/>
            <person name="Jogler M."/>
            <person name="Boedeker C."/>
            <person name="Pinto D."/>
            <person name="Vollmers J."/>
            <person name="Rivas-Marin E."/>
            <person name="Kohn T."/>
            <person name="Peeters S.H."/>
            <person name="Heuer A."/>
            <person name="Rast P."/>
            <person name="Oberbeckmann S."/>
            <person name="Bunk B."/>
            <person name="Jeske O."/>
            <person name="Meyerdierks A."/>
            <person name="Storesund J.E."/>
            <person name="Kallscheuer N."/>
            <person name="Luecker S."/>
            <person name="Lage O.M."/>
            <person name="Pohl T."/>
            <person name="Merkel B.J."/>
            <person name="Hornburger P."/>
            <person name="Mueller R.-W."/>
            <person name="Bruemmer F."/>
            <person name="Labrenz M."/>
            <person name="Spormann A.M."/>
            <person name="Op den Camp H."/>
            <person name="Overmann J."/>
            <person name="Amann R."/>
            <person name="Jetten M.S.M."/>
            <person name="Mascher T."/>
            <person name="Medema M.H."/>
            <person name="Devos D.P."/>
            <person name="Kaster A.-K."/>
            <person name="Ovreas L."/>
            <person name="Rohde M."/>
            <person name="Galperin M.Y."/>
            <person name="Jogler C."/>
        </authorList>
    </citation>
    <scope>NUCLEOTIDE SEQUENCE [LARGE SCALE GENOMIC DNA]</scope>
    <source>
        <strain evidence="9 10">Enr13</strain>
    </source>
</reference>
<dbReference type="RefSeq" id="WP_145385316.1">
    <property type="nucleotide sequence ID" value="NZ_CP037423.1"/>
</dbReference>
<evidence type="ECO:0000259" key="8">
    <source>
        <dbReference type="PROSITE" id="PS50156"/>
    </source>
</evidence>
<gene>
    <name evidence="9" type="ORF">Enr13x_14610</name>
</gene>
<feature type="transmembrane region" description="Helical" evidence="7">
    <location>
        <begin position="761"/>
        <end position="781"/>
    </location>
</feature>
<dbReference type="Gene3D" id="1.20.1640.10">
    <property type="entry name" value="Multidrug efflux transporter AcrB transmembrane domain"/>
    <property type="match status" value="2"/>
</dbReference>
<evidence type="ECO:0000256" key="1">
    <source>
        <dbReference type="ARBA" id="ARBA00004651"/>
    </source>
</evidence>
<keyword evidence="3 7" id="KW-0812">Transmembrane</keyword>
<dbReference type="PANTHER" id="PTHR33406:SF12">
    <property type="entry name" value="BLR2997 PROTEIN"/>
    <property type="match status" value="1"/>
</dbReference>
<keyword evidence="2" id="KW-1003">Cell membrane</keyword>
<dbReference type="Pfam" id="PF03176">
    <property type="entry name" value="MMPL"/>
    <property type="match status" value="2"/>
</dbReference>
<organism evidence="9 10">
    <name type="scientific">Stieleria neptunia</name>
    <dbReference type="NCBI Taxonomy" id="2527979"/>
    <lineage>
        <taxon>Bacteria</taxon>
        <taxon>Pseudomonadati</taxon>
        <taxon>Planctomycetota</taxon>
        <taxon>Planctomycetia</taxon>
        <taxon>Pirellulales</taxon>
        <taxon>Pirellulaceae</taxon>
        <taxon>Stieleria</taxon>
    </lineage>
</organism>
<keyword evidence="5 7" id="KW-0472">Membrane</keyword>
<evidence type="ECO:0000256" key="6">
    <source>
        <dbReference type="SAM" id="MobiDB-lite"/>
    </source>
</evidence>
<dbReference type="SUPFAM" id="SSF82866">
    <property type="entry name" value="Multidrug efflux transporter AcrB transmembrane domain"/>
    <property type="match status" value="2"/>
</dbReference>
<feature type="transmembrane region" description="Helical" evidence="7">
    <location>
        <begin position="729"/>
        <end position="749"/>
    </location>
</feature>
<feature type="domain" description="SSD" evidence="8">
    <location>
        <begin position="251"/>
        <end position="367"/>
    </location>
</feature>
<feature type="transmembrane region" description="Helical" evidence="7">
    <location>
        <begin position="686"/>
        <end position="708"/>
    </location>
</feature>
<sequence length="786" mass="85359">MQFLIQYAIRWRLVLMALGIVTLAGAYPVSTRLTTEQSVSSLFGDEDVTLQQYENLKRWFGEDDVLVLMYRDEALPTPGGIERSRQLTEKVRALKGVTATLSPWVLNEAAEGMNQTKLLPFGLGEAAPADKTPALMRPDDPVGKGLSDIFSGYTHSADYSHAAVVVMIDDRQTASTVAGLRDITAWWSGQHMVRDVSLVGEPVLVDEAFALVRRDGARLALVTVALLSLVLTLALWDLRLVLLLALVIGWSVVITKATMFLAGISLSLIASILTAIVTVVAVTAVLHLGVRYHSRRGRGFSQIESTEEVMQRMAAPIFWTCATDAAGFAALWFSEILPVRQFGLMVALAAMNVFVAILLFTPTCLMLPELRWIRRIVPTRHLLTRTLRRLCFRVAAWFAGHRKWTVSGAAVVMAVAVVAVTRGETETSFLRNFRVDSTIVQDYGNVENNLGGAGVWDLVLDVPATLSNPFLLQVQTLQRDLLGELGGDAGLSKAISIADATEVLGRSSAGKWMPASVRIAAMRTRLPTFIGALISDPIGEPPQRRKLRIMLRSAEGLPADTKRTLIADVQRIAAEHLQRWEAESERTTTDQALSDQTPSDQTLADPSLSERVTVTGYYVIMTRLVDQLVSDQWRCFLVSALLIWLLMGIATRSLRLATAALVPNLLPAFLVLATVSLGGGRINMGAAMIAAVSVGLSIDGSVHLLTVYRRRRSIGRNPGQACVSAAGNIGAPVMLATFALVAGFSVLSTSEFIPTATFGTLVAWTLVIGTLINLSVLPALVRSLDR</sequence>
<feature type="transmembrane region" description="Helical" evidence="7">
    <location>
        <begin position="313"/>
        <end position="333"/>
    </location>
</feature>
<dbReference type="GO" id="GO:0005886">
    <property type="term" value="C:plasma membrane"/>
    <property type="evidence" value="ECO:0007669"/>
    <property type="project" value="UniProtKB-SubCell"/>
</dbReference>
<evidence type="ECO:0000313" key="9">
    <source>
        <dbReference type="EMBL" id="QDV41618.1"/>
    </source>
</evidence>
<feature type="transmembrane region" description="Helical" evidence="7">
    <location>
        <begin position="219"/>
        <end position="236"/>
    </location>
</feature>
<evidence type="ECO:0000256" key="7">
    <source>
        <dbReference type="SAM" id="Phobius"/>
    </source>
</evidence>
<dbReference type="PANTHER" id="PTHR33406">
    <property type="entry name" value="MEMBRANE PROTEIN MJ1562-RELATED"/>
    <property type="match status" value="1"/>
</dbReference>
<feature type="transmembrane region" description="Helical" evidence="7">
    <location>
        <begin position="661"/>
        <end position="680"/>
    </location>
</feature>
<keyword evidence="4 7" id="KW-1133">Transmembrane helix</keyword>
<evidence type="ECO:0000313" key="10">
    <source>
        <dbReference type="Proteomes" id="UP000319004"/>
    </source>
</evidence>
<evidence type="ECO:0000256" key="4">
    <source>
        <dbReference type="ARBA" id="ARBA00022989"/>
    </source>
</evidence>
<keyword evidence="10" id="KW-1185">Reference proteome</keyword>
<accession>A0A518HLD6</accession>
<feature type="compositionally biased region" description="Polar residues" evidence="6">
    <location>
        <begin position="589"/>
        <end position="604"/>
    </location>
</feature>
<feature type="region of interest" description="Disordered" evidence="6">
    <location>
        <begin position="580"/>
        <end position="606"/>
    </location>
</feature>
<dbReference type="OrthoDB" id="5429313at2"/>
<proteinExistence type="predicted"/>
<feature type="transmembrane region" description="Helical" evidence="7">
    <location>
        <begin position="268"/>
        <end position="292"/>
    </location>
</feature>
<dbReference type="Proteomes" id="UP000319004">
    <property type="component" value="Chromosome"/>
</dbReference>